<organism evidence="3 4">
    <name type="scientific">Apodospora peruviana</name>
    <dbReference type="NCBI Taxonomy" id="516989"/>
    <lineage>
        <taxon>Eukaryota</taxon>
        <taxon>Fungi</taxon>
        <taxon>Dikarya</taxon>
        <taxon>Ascomycota</taxon>
        <taxon>Pezizomycotina</taxon>
        <taxon>Sordariomycetes</taxon>
        <taxon>Sordariomycetidae</taxon>
        <taxon>Sordariales</taxon>
        <taxon>Lasiosphaeriaceae</taxon>
        <taxon>Apodospora</taxon>
    </lineage>
</organism>
<dbReference type="InterPro" id="IPR029058">
    <property type="entry name" value="AB_hydrolase_fold"/>
</dbReference>
<accession>A0AAE0I5Z7</accession>
<sequence>MSNLLNLVSFGALALAPIAAGAPSDYPTKQCVQLEVTVPVVATNHHFGQPPIDSNITAINWTVNTTTWNYKLPSNPPIVPIDRTFKVHAQLCVPSTKNAKSNILQIATQGRGFDKRYFDIRVQPETYSYLDAAIKRGYPVLTYDRIGLGESEKPDPYDVVQLPAEVEILAGLTKLAKAGKLISSSKVLSNSSPAVKDFVPSKIVQVGHSYGSFIIAPMIVKYGSLADGALLTGFFPNPRLGTVDVSHYDHAYVHDIDPVRWAAYGPGYFILANTLVLQKLFLHKPGFEPALLTYMSEILQPEAVGEYPSGDSLPLPDLHATEFTGPVQISAGAFDFANCKGDCRGQYNATFVENLFPKASNITGYLQPDAGHAMHFSTTAPIGYKAQLDYLNDHGL</sequence>
<dbReference type="Gene3D" id="3.40.50.1820">
    <property type="entry name" value="alpha/beta hydrolase"/>
    <property type="match status" value="1"/>
</dbReference>
<dbReference type="InterPro" id="IPR000073">
    <property type="entry name" value="AB_hydrolase_1"/>
</dbReference>
<reference evidence="3" key="2">
    <citation type="submission" date="2023-06" db="EMBL/GenBank/DDBJ databases">
        <authorList>
            <consortium name="Lawrence Berkeley National Laboratory"/>
            <person name="Haridas S."/>
            <person name="Hensen N."/>
            <person name="Bonometti L."/>
            <person name="Westerberg I."/>
            <person name="Brannstrom I.O."/>
            <person name="Guillou S."/>
            <person name="Cros-Aarteil S."/>
            <person name="Calhoun S."/>
            <person name="Kuo A."/>
            <person name="Mondo S."/>
            <person name="Pangilinan J."/>
            <person name="Riley R."/>
            <person name="Labutti K."/>
            <person name="Andreopoulos B."/>
            <person name="Lipzen A."/>
            <person name="Chen C."/>
            <person name="Yanf M."/>
            <person name="Daum C."/>
            <person name="Ng V."/>
            <person name="Clum A."/>
            <person name="Steindorff A."/>
            <person name="Ohm R."/>
            <person name="Martin F."/>
            <person name="Silar P."/>
            <person name="Natvig D."/>
            <person name="Lalanne C."/>
            <person name="Gautier V."/>
            <person name="Ament-Velasquez S.L."/>
            <person name="Kruys A."/>
            <person name="Hutchinson M.I."/>
            <person name="Powell A.J."/>
            <person name="Barry K."/>
            <person name="Miller A.N."/>
            <person name="Grigoriev I.V."/>
            <person name="Debuchy R."/>
            <person name="Gladieux P."/>
            <person name="Thoren M.H."/>
            <person name="Johannesson H."/>
        </authorList>
    </citation>
    <scope>NUCLEOTIDE SEQUENCE</scope>
    <source>
        <strain evidence="3">CBS 118394</strain>
    </source>
</reference>
<evidence type="ECO:0000313" key="4">
    <source>
        <dbReference type="Proteomes" id="UP001283341"/>
    </source>
</evidence>
<dbReference type="Proteomes" id="UP001283341">
    <property type="component" value="Unassembled WGS sequence"/>
</dbReference>
<evidence type="ECO:0000259" key="2">
    <source>
        <dbReference type="Pfam" id="PF12697"/>
    </source>
</evidence>
<feature type="domain" description="AB hydrolase-1" evidence="2">
    <location>
        <begin position="112"/>
        <end position="303"/>
    </location>
</feature>
<keyword evidence="1" id="KW-0732">Signal</keyword>
<dbReference type="AlphaFoldDB" id="A0AAE0I5Z7"/>
<feature type="chain" id="PRO_5041906719" description="AB hydrolase-1 domain-containing protein" evidence="1">
    <location>
        <begin position="22"/>
        <end position="396"/>
    </location>
</feature>
<protein>
    <recommendedName>
        <fullName evidence="2">AB hydrolase-1 domain-containing protein</fullName>
    </recommendedName>
</protein>
<proteinExistence type="predicted"/>
<comment type="caution">
    <text evidence="3">The sequence shown here is derived from an EMBL/GenBank/DDBJ whole genome shotgun (WGS) entry which is preliminary data.</text>
</comment>
<dbReference type="SUPFAM" id="SSF53474">
    <property type="entry name" value="alpha/beta-Hydrolases"/>
    <property type="match status" value="1"/>
</dbReference>
<name>A0AAE0I5Z7_9PEZI</name>
<evidence type="ECO:0000313" key="3">
    <source>
        <dbReference type="EMBL" id="KAK3319106.1"/>
    </source>
</evidence>
<reference evidence="3" key="1">
    <citation type="journal article" date="2023" name="Mol. Phylogenet. Evol.">
        <title>Genome-scale phylogeny and comparative genomics of the fungal order Sordariales.</title>
        <authorList>
            <person name="Hensen N."/>
            <person name="Bonometti L."/>
            <person name="Westerberg I."/>
            <person name="Brannstrom I.O."/>
            <person name="Guillou S."/>
            <person name="Cros-Aarteil S."/>
            <person name="Calhoun S."/>
            <person name="Haridas S."/>
            <person name="Kuo A."/>
            <person name="Mondo S."/>
            <person name="Pangilinan J."/>
            <person name="Riley R."/>
            <person name="LaButti K."/>
            <person name="Andreopoulos B."/>
            <person name="Lipzen A."/>
            <person name="Chen C."/>
            <person name="Yan M."/>
            <person name="Daum C."/>
            <person name="Ng V."/>
            <person name="Clum A."/>
            <person name="Steindorff A."/>
            <person name="Ohm R.A."/>
            <person name="Martin F."/>
            <person name="Silar P."/>
            <person name="Natvig D.O."/>
            <person name="Lalanne C."/>
            <person name="Gautier V."/>
            <person name="Ament-Velasquez S.L."/>
            <person name="Kruys A."/>
            <person name="Hutchinson M.I."/>
            <person name="Powell A.J."/>
            <person name="Barry K."/>
            <person name="Miller A.N."/>
            <person name="Grigoriev I.V."/>
            <person name="Debuchy R."/>
            <person name="Gladieux P."/>
            <person name="Hiltunen Thoren M."/>
            <person name="Johannesson H."/>
        </authorList>
    </citation>
    <scope>NUCLEOTIDE SEQUENCE</scope>
    <source>
        <strain evidence="3">CBS 118394</strain>
    </source>
</reference>
<feature type="signal peptide" evidence="1">
    <location>
        <begin position="1"/>
        <end position="21"/>
    </location>
</feature>
<dbReference type="Pfam" id="PF12697">
    <property type="entry name" value="Abhydrolase_6"/>
    <property type="match status" value="1"/>
</dbReference>
<evidence type="ECO:0000256" key="1">
    <source>
        <dbReference type="SAM" id="SignalP"/>
    </source>
</evidence>
<keyword evidence="4" id="KW-1185">Reference proteome</keyword>
<gene>
    <name evidence="3" type="ORF">B0H66DRAFT_257139</name>
</gene>
<dbReference type="EMBL" id="JAUEDM010000004">
    <property type="protein sequence ID" value="KAK3319106.1"/>
    <property type="molecule type" value="Genomic_DNA"/>
</dbReference>